<evidence type="ECO:0000313" key="1">
    <source>
        <dbReference type="EMBL" id="CAG8511452.1"/>
    </source>
</evidence>
<dbReference type="OrthoDB" id="2356201at2759"/>
<reference evidence="1" key="1">
    <citation type="submission" date="2021-06" db="EMBL/GenBank/DDBJ databases">
        <authorList>
            <person name="Kallberg Y."/>
            <person name="Tangrot J."/>
            <person name="Rosling A."/>
        </authorList>
    </citation>
    <scope>NUCLEOTIDE SEQUENCE</scope>
    <source>
        <strain evidence="1">MT106</strain>
    </source>
</reference>
<dbReference type="Proteomes" id="UP000789831">
    <property type="component" value="Unassembled WGS sequence"/>
</dbReference>
<name>A0A9N9F617_9GLOM</name>
<dbReference type="AlphaFoldDB" id="A0A9N9F617"/>
<dbReference type="EMBL" id="CAJVPL010000576">
    <property type="protein sequence ID" value="CAG8511452.1"/>
    <property type="molecule type" value="Genomic_DNA"/>
</dbReference>
<comment type="caution">
    <text evidence="1">The sequence shown here is derived from an EMBL/GenBank/DDBJ whole genome shotgun (WGS) entry which is preliminary data.</text>
</comment>
<accession>A0A9N9F617</accession>
<sequence>MIGLLDRLQNPVPQYVLGCLPALATIGAAPMEDFIQKLMWLAQCLGCPYLGLFYTCNVKISETAIYWLPKRCFVGIDGKEIPYRPFGHRAMVVIKSGKHSKQSGENTYQYTEKLSANASALKKLEACIANASVLERLSSLVSAYYIFVGIFSGIKRENSSWKTNSQGS</sequence>
<organism evidence="1 2">
    <name type="scientific">Ambispora gerdemannii</name>
    <dbReference type="NCBI Taxonomy" id="144530"/>
    <lineage>
        <taxon>Eukaryota</taxon>
        <taxon>Fungi</taxon>
        <taxon>Fungi incertae sedis</taxon>
        <taxon>Mucoromycota</taxon>
        <taxon>Glomeromycotina</taxon>
        <taxon>Glomeromycetes</taxon>
        <taxon>Archaeosporales</taxon>
        <taxon>Ambisporaceae</taxon>
        <taxon>Ambispora</taxon>
    </lineage>
</organism>
<evidence type="ECO:0000313" key="2">
    <source>
        <dbReference type="Proteomes" id="UP000789831"/>
    </source>
</evidence>
<proteinExistence type="predicted"/>
<keyword evidence="2" id="KW-1185">Reference proteome</keyword>
<protein>
    <submittedName>
        <fullName evidence="1">242_t:CDS:1</fullName>
    </submittedName>
</protein>
<gene>
    <name evidence="1" type="ORF">AGERDE_LOCUS4764</name>
</gene>